<organism evidence="1 2">
    <name type="scientific">Euplotes crassus</name>
    <dbReference type="NCBI Taxonomy" id="5936"/>
    <lineage>
        <taxon>Eukaryota</taxon>
        <taxon>Sar</taxon>
        <taxon>Alveolata</taxon>
        <taxon>Ciliophora</taxon>
        <taxon>Intramacronucleata</taxon>
        <taxon>Spirotrichea</taxon>
        <taxon>Hypotrichia</taxon>
        <taxon>Euplotida</taxon>
        <taxon>Euplotidae</taxon>
        <taxon>Moneuplotes</taxon>
    </lineage>
</organism>
<reference evidence="1" key="1">
    <citation type="submission" date="2023-07" db="EMBL/GenBank/DDBJ databases">
        <authorList>
            <consortium name="AG Swart"/>
            <person name="Singh M."/>
            <person name="Singh A."/>
            <person name="Seah K."/>
            <person name="Emmerich C."/>
        </authorList>
    </citation>
    <scope>NUCLEOTIDE SEQUENCE</scope>
    <source>
        <strain evidence="1">DP1</strain>
    </source>
</reference>
<keyword evidence="2" id="KW-1185">Reference proteome</keyword>
<sequence>MPSVPSFPDSMENSNIRSLDFSFSGDSAHGDWGKDSSCFSNLMAGLAQVDTLRENLQTVFMCYCGMEEEEIKEILENCGLGNVYICC</sequence>
<evidence type="ECO:0000313" key="2">
    <source>
        <dbReference type="Proteomes" id="UP001295684"/>
    </source>
</evidence>
<evidence type="ECO:0000313" key="1">
    <source>
        <dbReference type="EMBL" id="CAI2364307.1"/>
    </source>
</evidence>
<accession>A0AAD1XA31</accession>
<dbReference type="Proteomes" id="UP001295684">
    <property type="component" value="Unassembled WGS sequence"/>
</dbReference>
<protein>
    <submittedName>
        <fullName evidence="1">Uncharacterized protein</fullName>
    </submittedName>
</protein>
<name>A0AAD1XA31_EUPCR</name>
<gene>
    <name evidence="1" type="ORF">ECRASSUSDP1_LOCUS5650</name>
</gene>
<proteinExistence type="predicted"/>
<comment type="caution">
    <text evidence="1">The sequence shown here is derived from an EMBL/GenBank/DDBJ whole genome shotgun (WGS) entry which is preliminary data.</text>
</comment>
<dbReference type="AlphaFoldDB" id="A0AAD1XA31"/>
<dbReference type="EMBL" id="CAMPGE010005453">
    <property type="protein sequence ID" value="CAI2364307.1"/>
    <property type="molecule type" value="Genomic_DNA"/>
</dbReference>